<dbReference type="AlphaFoldDB" id="B5RNK5"/>
<keyword evidence="1" id="KW-0614">Plasmid</keyword>
<reference evidence="1 2" key="1">
    <citation type="journal article" date="2008" name="PLoS Genet.">
        <title>The genome of Borrelia recurrentis, the agent of deadly louse-borne relapsing fever, is a degraded subset of tick-borne Borrelia duttonii.</title>
        <authorList>
            <person name="Lescot M."/>
            <person name="Audic S."/>
            <person name="Robert C."/>
            <person name="Nguyen T.T."/>
            <person name="Blanc G."/>
            <person name="Cutler S.J."/>
            <person name="Wincker P."/>
            <person name="Couloux A."/>
            <person name="Claverie J.-M."/>
            <person name="Raoult D."/>
            <person name="Drancourt M."/>
        </authorList>
    </citation>
    <scope>NUCLEOTIDE SEQUENCE [LARGE SCALE GENOMIC DNA]</scope>
    <source>
        <strain evidence="1 2">Ly</strain>
    </source>
</reference>
<proteinExistence type="predicted"/>
<geneLocation type="plasmid" evidence="1 2">
    <name>pl23</name>
</geneLocation>
<organism evidence="1 2">
    <name type="scientific">Borrelia duttonii (strain Ly)</name>
    <dbReference type="NCBI Taxonomy" id="412419"/>
    <lineage>
        <taxon>Bacteria</taxon>
        <taxon>Pseudomonadati</taxon>
        <taxon>Spirochaetota</taxon>
        <taxon>Spirochaetia</taxon>
        <taxon>Spirochaetales</taxon>
        <taxon>Borreliaceae</taxon>
        <taxon>Borrelia</taxon>
    </lineage>
</organism>
<evidence type="ECO:0000313" key="1">
    <source>
        <dbReference type="EMBL" id="ACH93941.1"/>
    </source>
</evidence>
<evidence type="ECO:0000313" key="2">
    <source>
        <dbReference type="Proteomes" id="UP000000611"/>
    </source>
</evidence>
<dbReference type="OrthoDB" id="350553at2"/>
<dbReference type="HOGENOM" id="CLU_139000_0_0_12"/>
<gene>
    <name evidence="1" type="ordered locus">BDU_13007</name>
</gene>
<dbReference type="RefSeq" id="WP_012539673.1">
    <property type="nucleotide sequence ID" value="NC_011257.1"/>
</dbReference>
<dbReference type="KEGG" id="bdu:BDU_13007"/>
<name>B5RNK5_BORDL</name>
<keyword evidence="2" id="KW-1185">Reference proteome</keyword>
<keyword evidence="1" id="KW-0449">Lipoprotein</keyword>
<dbReference type="PROSITE" id="PS51257">
    <property type="entry name" value="PROKAR_LIPOPROTEIN"/>
    <property type="match status" value="1"/>
</dbReference>
<dbReference type="Proteomes" id="UP000000611">
    <property type="component" value="Plasmid pl23"/>
</dbReference>
<accession>B5RNK5</accession>
<sequence length="170" mass="20242">MRYSFFLFVLFFFSCKTLSVHEILDKKFDKIERASYFLYFYPNSQIYIKRDKLTNNFSVFLNIVLNLDLKSDFNSDYLKLIQDGNYIGNVSISKVVSIGRFRFLYVNIDRGNSDLILRALNPHKSLSFVLDEYSYQVWTRETLEYDAKFIDVDFESSRNTLKYALENNIL</sequence>
<dbReference type="EMBL" id="CP000980">
    <property type="protein sequence ID" value="ACH93941.1"/>
    <property type="molecule type" value="Genomic_DNA"/>
</dbReference>
<protein>
    <submittedName>
        <fullName evidence="1">Lipoprotein</fullName>
    </submittedName>
</protein>